<dbReference type="InterPro" id="IPR036409">
    <property type="entry name" value="Aldolase_II/adducin_N_sf"/>
</dbReference>
<keyword evidence="3" id="KW-1185">Reference proteome</keyword>
<dbReference type="AlphaFoldDB" id="A0A9P7VAF4"/>
<dbReference type="RefSeq" id="XP_043049854.1">
    <property type="nucleotide sequence ID" value="XM_043195188.1"/>
</dbReference>
<dbReference type="GO" id="GO:0005856">
    <property type="term" value="C:cytoskeleton"/>
    <property type="evidence" value="ECO:0007669"/>
    <property type="project" value="TreeGrafter"/>
</dbReference>
<protein>
    <recommendedName>
        <fullName evidence="1">Class II aldolase/adducin N-terminal domain-containing protein</fullName>
    </recommendedName>
</protein>
<dbReference type="GeneID" id="66117893"/>
<dbReference type="SUPFAM" id="SSF53639">
    <property type="entry name" value="AraD/HMP-PK domain-like"/>
    <property type="match status" value="1"/>
</dbReference>
<gene>
    <name evidence="2" type="ORF">KQ657_004519</name>
</gene>
<dbReference type="Gene3D" id="3.40.225.10">
    <property type="entry name" value="Class II aldolase/adducin N-terminal domain"/>
    <property type="match status" value="1"/>
</dbReference>
<dbReference type="FunFam" id="3.40.225.10:FF:000009">
    <property type="entry name" value="Class II aldolase/adducin N-terminal"/>
    <property type="match status" value="1"/>
</dbReference>
<comment type="caution">
    <text evidence="2">The sequence shown here is derived from an EMBL/GenBank/DDBJ whole genome shotgun (WGS) entry which is preliminary data.</text>
</comment>
<dbReference type="Proteomes" id="UP000790833">
    <property type="component" value="Unassembled WGS sequence"/>
</dbReference>
<sequence length="282" mass="31710">MTTTTTKGYKLGARGAHNISYGGQHPHLLPKFTSKKDERNHVLEHLCGAFRVFARRGFDEGEAGHISVRDPINPNTFWMNPLGIHFQFMIPLDLVHIDITTGEFLNDGSKKPINKAGLMIHSNIYKHRTEVKSISHAHSVYGKLFSAFGRELDMINQDVCIFYKRQCVFKNFGGVALESDEGTEIAFASQGKAAVILQNHGLLTVGETVDEAAYLFCLLEKSCQIQLLVDSCNVKQKPHIIPEDVAEYSGYVVNDPETMYASFQPDYEREVRLSQGEFLITR</sequence>
<feature type="domain" description="Class II aldolase/adducin N-terminal" evidence="1">
    <location>
        <begin position="44"/>
        <end position="227"/>
    </location>
</feature>
<organism evidence="2 3">
    <name type="scientific">Scheffersomyces spartinae</name>
    <dbReference type="NCBI Taxonomy" id="45513"/>
    <lineage>
        <taxon>Eukaryota</taxon>
        <taxon>Fungi</taxon>
        <taxon>Dikarya</taxon>
        <taxon>Ascomycota</taxon>
        <taxon>Saccharomycotina</taxon>
        <taxon>Pichiomycetes</taxon>
        <taxon>Debaryomycetaceae</taxon>
        <taxon>Scheffersomyces</taxon>
    </lineage>
</organism>
<dbReference type="InterPro" id="IPR051017">
    <property type="entry name" value="Aldolase-II_Adducin_sf"/>
</dbReference>
<proteinExistence type="predicted"/>
<dbReference type="OrthoDB" id="3238794at2759"/>
<dbReference type="Pfam" id="PF00596">
    <property type="entry name" value="Aldolase_II"/>
    <property type="match status" value="1"/>
</dbReference>
<dbReference type="NCBIfam" id="NF004855">
    <property type="entry name" value="PRK06208.1"/>
    <property type="match status" value="1"/>
</dbReference>
<dbReference type="PANTHER" id="PTHR10672">
    <property type="entry name" value="ADDUCIN"/>
    <property type="match status" value="1"/>
</dbReference>
<name>A0A9P7VAF4_9ASCO</name>
<dbReference type="SMART" id="SM01007">
    <property type="entry name" value="Aldolase_II"/>
    <property type="match status" value="1"/>
</dbReference>
<evidence type="ECO:0000313" key="2">
    <source>
        <dbReference type="EMBL" id="KAG7194307.1"/>
    </source>
</evidence>
<evidence type="ECO:0000313" key="3">
    <source>
        <dbReference type="Proteomes" id="UP000790833"/>
    </source>
</evidence>
<evidence type="ECO:0000259" key="1">
    <source>
        <dbReference type="SMART" id="SM01007"/>
    </source>
</evidence>
<accession>A0A9P7VAF4</accession>
<dbReference type="PANTHER" id="PTHR10672:SF25">
    <property type="entry name" value="MEIOTICALLY UP-REGULATED GENE 14 PROTEIN"/>
    <property type="match status" value="1"/>
</dbReference>
<dbReference type="EMBL" id="JAHMUF010000007">
    <property type="protein sequence ID" value="KAG7194307.1"/>
    <property type="molecule type" value="Genomic_DNA"/>
</dbReference>
<dbReference type="GO" id="GO:0051015">
    <property type="term" value="F:actin filament binding"/>
    <property type="evidence" value="ECO:0007669"/>
    <property type="project" value="TreeGrafter"/>
</dbReference>
<dbReference type="InterPro" id="IPR001303">
    <property type="entry name" value="Aldolase_II/adducin_N"/>
</dbReference>
<reference evidence="2" key="1">
    <citation type="submission" date="2021-03" db="EMBL/GenBank/DDBJ databases">
        <authorList>
            <person name="Palmer J.M."/>
        </authorList>
    </citation>
    <scope>NUCLEOTIDE SEQUENCE</scope>
    <source>
        <strain evidence="2">ARV_011</strain>
    </source>
</reference>